<feature type="signal peptide" evidence="1">
    <location>
        <begin position="1"/>
        <end position="20"/>
    </location>
</feature>
<organism evidence="2 3">
    <name type="scientific">Winogradskyella rapida</name>
    <dbReference type="NCBI Taxonomy" id="549701"/>
    <lineage>
        <taxon>Bacteria</taxon>
        <taxon>Pseudomonadati</taxon>
        <taxon>Bacteroidota</taxon>
        <taxon>Flavobacteriia</taxon>
        <taxon>Flavobacteriales</taxon>
        <taxon>Flavobacteriaceae</taxon>
        <taxon>Winogradskyella</taxon>
    </lineage>
</organism>
<proteinExistence type="predicted"/>
<reference evidence="3" key="1">
    <citation type="journal article" date="2019" name="Int. J. Syst. Evol. Microbiol.">
        <title>The Global Catalogue of Microorganisms (GCM) 10K type strain sequencing project: providing services to taxonomists for standard genome sequencing and annotation.</title>
        <authorList>
            <consortium name="The Broad Institute Genomics Platform"/>
            <consortium name="The Broad Institute Genome Sequencing Center for Infectious Disease"/>
            <person name="Wu L."/>
            <person name="Ma J."/>
        </authorList>
    </citation>
    <scope>NUCLEOTIDE SEQUENCE [LARGE SCALE GENOMIC DNA]</scope>
    <source>
        <strain evidence="3">CCUG 56098</strain>
    </source>
</reference>
<dbReference type="SUPFAM" id="SSF51126">
    <property type="entry name" value="Pectin lyase-like"/>
    <property type="match status" value="1"/>
</dbReference>
<dbReference type="InterPro" id="IPR011050">
    <property type="entry name" value="Pectin_lyase_fold/virulence"/>
</dbReference>
<keyword evidence="3" id="KW-1185">Reference proteome</keyword>
<gene>
    <name evidence="2" type="ORF">ACFQ13_11490</name>
</gene>
<dbReference type="Proteomes" id="UP001597086">
    <property type="component" value="Unassembled WGS sequence"/>
</dbReference>
<dbReference type="EMBL" id="JBHTKM010000063">
    <property type="protein sequence ID" value="MFD1016546.1"/>
    <property type="molecule type" value="Genomic_DNA"/>
</dbReference>
<dbReference type="RefSeq" id="WP_386117448.1">
    <property type="nucleotide sequence ID" value="NZ_JBHTKM010000063.1"/>
</dbReference>
<feature type="chain" id="PRO_5045732788" description="Parallel beta helix pectate lyase-like protein" evidence="1">
    <location>
        <begin position="21"/>
        <end position="344"/>
    </location>
</feature>
<name>A0ABW3KRV1_9FLAO</name>
<evidence type="ECO:0000313" key="3">
    <source>
        <dbReference type="Proteomes" id="UP001597086"/>
    </source>
</evidence>
<accession>A0ABW3KRV1</accession>
<evidence type="ECO:0000313" key="2">
    <source>
        <dbReference type="EMBL" id="MFD1016546.1"/>
    </source>
</evidence>
<evidence type="ECO:0008006" key="4">
    <source>
        <dbReference type="Google" id="ProtNLM"/>
    </source>
</evidence>
<protein>
    <recommendedName>
        <fullName evidence="4">Parallel beta helix pectate lyase-like protein</fullName>
    </recommendedName>
</protein>
<comment type="caution">
    <text evidence="2">The sequence shown here is derived from an EMBL/GenBank/DDBJ whole genome shotgun (WGS) entry which is preliminary data.</text>
</comment>
<evidence type="ECO:0000256" key="1">
    <source>
        <dbReference type="SAM" id="SignalP"/>
    </source>
</evidence>
<keyword evidence="1" id="KW-0732">Signal</keyword>
<sequence length="344" mass="37220">MKTIFSLAFIVLCSTLTLNAQKVVALHSPTNGTQYFNESGAFVEAYEAAVVGDTIYLPGGTHTPPSVFDKQLTIFGAGHHPEATTATFKTTISGQVILGENADGFHLEGVNITSDLYLGSPGTDMSVNDVVIKRCKWGNLRVPGSTNTSYNNAFVENIFTSIYDGSNLRSSSFFNNIIVSGNRNASLTDLYLSNNVFLYEDISGYIYGGFTFNNCVLQNNIFVNQGSELSYGADSTFENNIFCHGTPSLGTDPTLVNNYYMTRSEVLVDQTGSTFDYEHDYHLQPTAASNLGTDGTETGIYGGAYSWKDYSIPSNPHIVSKTISGASDASGQIQVNITVEVQDN</sequence>